<keyword evidence="1" id="KW-0732">Signal</keyword>
<dbReference type="RefSeq" id="WP_323305805.1">
    <property type="nucleotide sequence ID" value="NZ_JAYGHX010000006.1"/>
</dbReference>
<evidence type="ECO:0000313" key="3">
    <source>
        <dbReference type="Proteomes" id="UP001304461"/>
    </source>
</evidence>
<protein>
    <submittedName>
        <fullName evidence="2">Uncharacterized protein</fullName>
    </submittedName>
</protein>
<feature type="signal peptide" evidence="1">
    <location>
        <begin position="1"/>
        <end position="25"/>
    </location>
</feature>
<accession>A0ABU5RVY8</accession>
<evidence type="ECO:0000313" key="2">
    <source>
        <dbReference type="EMBL" id="MEA5391820.1"/>
    </source>
</evidence>
<dbReference type="EMBL" id="JAYGHX010000006">
    <property type="protein sequence ID" value="MEA5391820.1"/>
    <property type="molecule type" value="Genomic_DNA"/>
</dbReference>
<reference evidence="2 3" key="1">
    <citation type="submission" date="2023-12" db="EMBL/GenBank/DDBJ databases">
        <title>Baltic Sea Cyanobacteria.</title>
        <authorList>
            <person name="Delbaje E."/>
            <person name="Fewer D.P."/>
            <person name="Shishido T.K."/>
        </authorList>
    </citation>
    <scope>NUCLEOTIDE SEQUENCE [LARGE SCALE GENOMIC DNA]</scope>
    <source>
        <strain evidence="2 3">UHCC 0139</strain>
    </source>
</reference>
<name>A0ABU5RVY8_9CYAN</name>
<feature type="chain" id="PRO_5046354717" evidence="1">
    <location>
        <begin position="26"/>
        <end position="86"/>
    </location>
</feature>
<evidence type="ECO:0000256" key="1">
    <source>
        <dbReference type="SAM" id="SignalP"/>
    </source>
</evidence>
<sequence length="86" mass="9305">MPKPPLALAAALLALPVLIPGPALAQKRIPKLPGYNECPLGYVNDLKQHCNSPIYYEVRPTNGKPCLSGWMNIGAGYCKKKTLGIF</sequence>
<proteinExistence type="predicted"/>
<keyword evidence="3" id="KW-1185">Reference proteome</keyword>
<organism evidence="2 3">
    <name type="scientific">Cyanobium gracile UHCC 0139</name>
    <dbReference type="NCBI Taxonomy" id="3110308"/>
    <lineage>
        <taxon>Bacteria</taxon>
        <taxon>Bacillati</taxon>
        <taxon>Cyanobacteriota</taxon>
        <taxon>Cyanophyceae</taxon>
        <taxon>Synechococcales</taxon>
        <taxon>Prochlorococcaceae</taxon>
        <taxon>Cyanobium</taxon>
    </lineage>
</organism>
<comment type="caution">
    <text evidence="2">The sequence shown here is derived from an EMBL/GenBank/DDBJ whole genome shotgun (WGS) entry which is preliminary data.</text>
</comment>
<dbReference type="Proteomes" id="UP001304461">
    <property type="component" value="Unassembled WGS sequence"/>
</dbReference>
<gene>
    <name evidence="2" type="ORF">VB738_11190</name>
</gene>